<dbReference type="BioCyc" id="CNIT1237085:G1324-1333-MONOMER"/>
<dbReference type="Pfam" id="PF00441">
    <property type="entry name" value="Acyl-CoA_dh_1"/>
    <property type="match status" value="2"/>
</dbReference>
<comment type="similarity">
    <text evidence="2 6">Belongs to the acyl-CoA dehydrogenase family.</text>
</comment>
<dbReference type="FunCoup" id="K0IHB1">
    <property type="interactions" value="75"/>
</dbReference>
<dbReference type="FunFam" id="2.40.110.10:FF:000002">
    <property type="entry name" value="Acyl-CoA dehydrogenase fadE12"/>
    <property type="match status" value="1"/>
</dbReference>
<dbReference type="InParanoid" id="K0IHB1"/>
<dbReference type="Gene3D" id="1.20.140.10">
    <property type="entry name" value="Butyryl-CoA Dehydrogenase, subunit A, domain 3"/>
    <property type="match status" value="1"/>
</dbReference>
<evidence type="ECO:0000313" key="10">
    <source>
        <dbReference type="EMBL" id="AFU58273.1"/>
    </source>
</evidence>
<dbReference type="PANTHER" id="PTHR43884:SF12">
    <property type="entry name" value="ISOVALERYL-COA DEHYDROGENASE, MITOCHONDRIAL-RELATED"/>
    <property type="match status" value="1"/>
</dbReference>
<organism evidence="10 11">
    <name type="scientific">Nitrososphaera gargensis (strain Ga9.2)</name>
    <dbReference type="NCBI Taxonomy" id="1237085"/>
    <lineage>
        <taxon>Archaea</taxon>
        <taxon>Nitrososphaerota</taxon>
        <taxon>Nitrososphaeria</taxon>
        <taxon>Nitrososphaerales</taxon>
        <taxon>Nitrososphaeraceae</taxon>
        <taxon>Nitrososphaera</taxon>
    </lineage>
</organism>
<comment type="cofactor">
    <cofactor evidence="1 6">
        <name>FAD</name>
        <dbReference type="ChEBI" id="CHEBI:57692"/>
    </cofactor>
</comment>
<dbReference type="SUPFAM" id="SSF47203">
    <property type="entry name" value="Acyl-CoA dehydrogenase C-terminal domain-like"/>
    <property type="match status" value="1"/>
</dbReference>
<dbReference type="InterPro" id="IPR036250">
    <property type="entry name" value="AcylCo_DH-like_C"/>
</dbReference>
<dbReference type="OrthoDB" id="275197at2157"/>
<dbReference type="Gene3D" id="2.40.110.10">
    <property type="entry name" value="Butyryl-CoA Dehydrogenase, subunit A, domain 2"/>
    <property type="match status" value="1"/>
</dbReference>
<evidence type="ECO:0000259" key="7">
    <source>
        <dbReference type="Pfam" id="PF00441"/>
    </source>
</evidence>
<keyword evidence="5 6" id="KW-0560">Oxidoreductase</keyword>
<keyword evidence="11" id="KW-1185">Reference proteome</keyword>
<dbReference type="InterPro" id="IPR009075">
    <property type="entry name" value="AcylCo_DH/oxidase_C"/>
</dbReference>
<dbReference type="Pfam" id="PF02770">
    <property type="entry name" value="Acyl-CoA_dh_M"/>
    <property type="match status" value="1"/>
</dbReference>
<dbReference type="HOGENOM" id="CLU_018204_0_2_2"/>
<dbReference type="Gene3D" id="1.10.540.10">
    <property type="entry name" value="Acyl-CoA dehydrogenase/oxidase, N-terminal domain"/>
    <property type="match status" value="1"/>
</dbReference>
<evidence type="ECO:0000256" key="3">
    <source>
        <dbReference type="ARBA" id="ARBA00022630"/>
    </source>
</evidence>
<evidence type="ECO:0000313" key="11">
    <source>
        <dbReference type="Proteomes" id="UP000008037"/>
    </source>
</evidence>
<evidence type="ECO:0000256" key="6">
    <source>
        <dbReference type="RuleBase" id="RU362125"/>
    </source>
</evidence>
<dbReference type="EMBL" id="CP002408">
    <property type="protein sequence ID" value="AFU58273.1"/>
    <property type="molecule type" value="Genomic_DNA"/>
</dbReference>
<dbReference type="AlphaFoldDB" id="K0IHB1"/>
<dbReference type="GeneID" id="13797594"/>
<dbReference type="GO" id="GO:0003995">
    <property type="term" value="F:acyl-CoA dehydrogenase activity"/>
    <property type="evidence" value="ECO:0007669"/>
    <property type="project" value="InterPro"/>
</dbReference>
<dbReference type="InterPro" id="IPR037069">
    <property type="entry name" value="AcylCoA_DH/ox_N_sf"/>
</dbReference>
<evidence type="ECO:0000256" key="5">
    <source>
        <dbReference type="ARBA" id="ARBA00023002"/>
    </source>
</evidence>
<dbReference type="InterPro" id="IPR013786">
    <property type="entry name" value="AcylCoA_DH/ox_N"/>
</dbReference>
<proteinExistence type="inferred from homology"/>
<dbReference type="PROSITE" id="PS00072">
    <property type="entry name" value="ACYL_COA_DH_1"/>
    <property type="match status" value="1"/>
</dbReference>
<sequence>MSYSNLSQMNFELSPDQNRFLQKVDSACRSIRPHEEKCYLEERLNDQVVPTFGRIGMLGCPVSRKYGGLGYDMLTYALAIERIGQEGASLRTFFSAHTSIGQLVIQGWGSEEQKKEYLPDTASGKSIMAFALTEPAAGSDPSSMTTKFESKGDHYVLKGKKHWIGNGTFAKVMTTYAKDPDSGKISAFIVERDSLGLRTEEMKNKMGLLTVKNAEIHFDNCIVPKKNLLGKKGQGLNIAYSALIDGRLSVAAGAVGVMEDCLQECVAHSKAREQHGLPLAKKQLIQDHIAMIATSIASSRWLVYRAAIARQKLHDYVEGIKSDDRSSKLGRGNKEYSQLRREADALAAIAKLHASNSAFETANRSVQVFGSFGYRKTARVARHFLDSRATLIYEGANEVLKLKIASQMLGDEYRAY</sequence>
<dbReference type="KEGG" id="nga:Ngar_c13350"/>
<dbReference type="RefSeq" id="WP_015018810.1">
    <property type="nucleotide sequence ID" value="NC_018719.1"/>
</dbReference>
<feature type="domain" description="Acyl-CoA dehydrogenase/oxidase C-terminal" evidence="7">
    <location>
        <begin position="233"/>
        <end position="311"/>
    </location>
</feature>
<feature type="domain" description="Acyl-CoA dehydrogenase/oxidase N-terminal" evidence="9">
    <location>
        <begin position="15"/>
        <end position="125"/>
    </location>
</feature>
<dbReference type="InterPro" id="IPR006091">
    <property type="entry name" value="Acyl-CoA_Oxase/DH_mid-dom"/>
</dbReference>
<dbReference type="InterPro" id="IPR009100">
    <property type="entry name" value="AcylCoA_DH/oxidase_NM_dom_sf"/>
</dbReference>
<evidence type="ECO:0000259" key="8">
    <source>
        <dbReference type="Pfam" id="PF02770"/>
    </source>
</evidence>
<evidence type="ECO:0000256" key="2">
    <source>
        <dbReference type="ARBA" id="ARBA00009347"/>
    </source>
</evidence>
<name>K0IHB1_NITGG</name>
<feature type="domain" description="Acyl-CoA dehydrogenase/oxidase C-terminal" evidence="7">
    <location>
        <begin position="343"/>
        <end position="408"/>
    </location>
</feature>
<dbReference type="InterPro" id="IPR046373">
    <property type="entry name" value="Acyl-CoA_Oxase/DH_mid-dom_sf"/>
</dbReference>
<gene>
    <name evidence="10" type="ordered locus">Ngar_c13350</name>
</gene>
<dbReference type="PANTHER" id="PTHR43884">
    <property type="entry name" value="ACYL-COA DEHYDROGENASE"/>
    <property type="match status" value="1"/>
</dbReference>
<dbReference type="SUPFAM" id="SSF56645">
    <property type="entry name" value="Acyl-CoA dehydrogenase NM domain-like"/>
    <property type="match status" value="1"/>
</dbReference>
<dbReference type="STRING" id="1237085.Ngar_c13350"/>
<reference evidence="10 11" key="1">
    <citation type="journal article" date="2012" name="Environ. Microbiol.">
        <title>The genome of the ammonia-oxidizing Candidatus Nitrososphaera gargensis: insights into metabolic versatility and environmental adaptations.</title>
        <authorList>
            <person name="Spang A."/>
            <person name="Poehlein A."/>
            <person name="Offre P."/>
            <person name="Zumbragel S."/>
            <person name="Haider S."/>
            <person name="Rychlik N."/>
            <person name="Nowka B."/>
            <person name="Schmeisser C."/>
            <person name="Lebedeva E.V."/>
            <person name="Rattei T."/>
            <person name="Bohm C."/>
            <person name="Schmid M."/>
            <person name="Galushko A."/>
            <person name="Hatzenpichler R."/>
            <person name="Weinmaier T."/>
            <person name="Daniel R."/>
            <person name="Schleper C."/>
            <person name="Spieck E."/>
            <person name="Streit W."/>
            <person name="Wagner M."/>
        </authorList>
    </citation>
    <scope>NUCLEOTIDE SEQUENCE [LARGE SCALE GENOMIC DNA]</scope>
    <source>
        <strain evidence="11">Ga9.2</strain>
    </source>
</reference>
<protein>
    <submittedName>
        <fullName evidence="10">Putative acyl-CoA dehydrogenase</fullName>
    </submittedName>
</protein>
<evidence type="ECO:0000256" key="4">
    <source>
        <dbReference type="ARBA" id="ARBA00022827"/>
    </source>
</evidence>
<dbReference type="Pfam" id="PF02771">
    <property type="entry name" value="Acyl-CoA_dh_N"/>
    <property type="match status" value="1"/>
</dbReference>
<keyword evidence="3 6" id="KW-0285">Flavoprotein</keyword>
<dbReference type="InterPro" id="IPR006089">
    <property type="entry name" value="Acyl-CoA_DH_CS"/>
</dbReference>
<dbReference type="GO" id="GO:0050660">
    <property type="term" value="F:flavin adenine dinucleotide binding"/>
    <property type="evidence" value="ECO:0007669"/>
    <property type="project" value="InterPro"/>
</dbReference>
<feature type="domain" description="Acyl-CoA oxidase/dehydrogenase middle" evidence="8">
    <location>
        <begin position="129"/>
        <end position="221"/>
    </location>
</feature>
<evidence type="ECO:0000259" key="9">
    <source>
        <dbReference type="Pfam" id="PF02771"/>
    </source>
</evidence>
<evidence type="ECO:0000256" key="1">
    <source>
        <dbReference type="ARBA" id="ARBA00001974"/>
    </source>
</evidence>
<dbReference type="Proteomes" id="UP000008037">
    <property type="component" value="Chromosome"/>
</dbReference>
<accession>K0IHB1</accession>
<keyword evidence="4 6" id="KW-0274">FAD</keyword>